<keyword evidence="7 8" id="KW-0472">Membrane</keyword>
<feature type="transmembrane region" description="Helical" evidence="8">
    <location>
        <begin position="169"/>
        <end position="187"/>
    </location>
</feature>
<feature type="transmembrane region" description="Helical" evidence="8">
    <location>
        <begin position="123"/>
        <end position="148"/>
    </location>
</feature>
<protein>
    <submittedName>
        <fullName evidence="9">Uncharacterized protein C1450.15</fullName>
    </submittedName>
</protein>
<dbReference type="AlphaFoldDB" id="A0A0K8VI08"/>
<dbReference type="UniPathway" id="UPA00196"/>
<feature type="transmembrane region" description="Helical" evidence="8">
    <location>
        <begin position="88"/>
        <end position="117"/>
    </location>
</feature>
<keyword evidence="5" id="KW-0256">Endoplasmic reticulum</keyword>
<dbReference type="EMBL" id="GDHF01013775">
    <property type="protein sequence ID" value="JAI38539.1"/>
    <property type="molecule type" value="Transcribed_RNA"/>
</dbReference>
<evidence type="ECO:0000256" key="5">
    <source>
        <dbReference type="ARBA" id="ARBA00022824"/>
    </source>
</evidence>
<name>A0A0K8VI08_BACLA</name>
<keyword evidence="3" id="KW-0337">GPI-anchor biosynthesis</keyword>
<evidence type="ECO:0000256" key="6">
    <source>
        <dbReference type="ARBA" id="ARBA00022989"/>
    </source>
</evidence>
<evidence type="ECO:0000256" key="1">
    <source>
        <dbReference type="ARBA" id="ARBA00004477"/>
    </source>
</evidence>
<evidence type="ECO:0000256" key="3">
    <source>
        <dbReference type="ARBA" id="ARBA00022502"/>
    </source>
</evidence>
<accession>A0A0K8VI08</accession>
<keyword evidence="4 8" id="KW-0812">Transmembrane</keyword>
<comment type="subcellular location">
    <subcellularLocation>
        <location evidence="1">Endoplasmic reticulum membrane</location>
        <topology evidence="1">Multi-pass membrane protein</topology>
    </subcellularLocation>
</comment>
<feature type="transmembrane region" description="Helical" evidence="8">
    <location>
        <begin position="207"/>
        <end position="231"/>
    </location>
</feature>
<dbReference type="GO" id="GO:0005789">
    <property type="term" value="C:endoplasmic reticulum membrane"/>
    <property type="evidence" value="ECO:0007669"/>
    <property type="project" value="UniProtKB-SubCell"/>
</dbReference>
<evidence type="ECO:0000256" key="7">
    <source>
        <dbReference type="ARBA" id="ARBA00023136"/>
    </source>
</evidence>
<evidence type="ECO:0000256" key="2">
    <source>
        <dbReference type="ARBA" id="ARBA00004687"/>
    </source>
</evidence>
<dbReference type="InterPro" id="IPR009580">
    <property type="entry name" value="GPI_biosynthesis_protein_Pig-F"/>
</dbReference>
<keyword evidence="6 8" id="KW-1133">Transmembrane helix</keyword>
<feature type="transmembrane region" description="Helical" evidence="8">
    <location>
        <begin position="12"/>
        <end position="31"/>
    </location>
</feature>
<reference evidence="9" key="1">
    <citation type="submission" date="2015-06" db="EMBL/GenBank/DDBJ databases">
        <authorList>
            <person name="Hoefler B.C."/>
            <person name="Straight P.D."/>
        </authorList>
    </citation>
    <scope>NUCLEOTIDE SEQUENCE</scope>
</reference>
<evidence type="ECO:0000256" key="4">
    <source>
        <dbReference type="ARBA" id="ARBA00022692"/>
    </source>
</evidence>
<comment type="pathway">
    <text evidence="2">Glycolipid biosynthesis; glycosylphosphatidylinositol-anchor biosynthesis.</text>
</comment>
<proteinExistence type="predicted"/>
<evidence type="ECO:0000256" key="8">
    <source>
        <dbReference type="SAM" id="Phobius"/>
    </source>
</evidence>
<dbReference type="OrthoDB" id="17366at2759"/>
<dbReference type="GO" id="GO:0006506">
    <property type="term" value="P:GPI anchor biosynthetic process"/>
    <property type="evidence" value="ECO:0007669"/>
    <property type="project" value="UniProtKB-UniPathway"/>
</dbReference>
<dbReference type="Pfam" id="PF06699">
    <property type="entry name" value="PIG-F"/>
    <property type="match status" value="1"/>
</dbReference>
<organism evidence="9">
    <name type="scientific">Bactrocera latifrons</name>
    <name type="common">Malaysian fruit fly</name>
    <name type="synonym">Chaetodacus latifrons</name>
    <dbReference type="NCBI Taxonomy" id="174628"/>
    <lineage>
        <taxon>Eukaryota</taxon>
        <taxon>Metazoa</taxon>
        <taxon>Ecdysozoa</taxon>
        <taxon>Arthropoda</taxon>
        <taxon>Hexapoda</taxon>
        <taxon>Insecta</taxon>
        <taxon>Pterygota</taxon>
        <taxon>Neoptera</taxon>
        <taxon>Endopterygota</taxon>
        <taxon>Diptera</taxon>
        <taxon>Brachycera</taxon>
        <taxon>Muscomorpha</taxon>
        <taxon>Tephritoidea</taxon>
        <taxon>Tephritidae</taxon>
        <taxon>Bactrocera</taxon>
        <taxon>Bactrocera</taxon>
    </lineage>
</organism>
<sequence>MAPKFDQQKTKHQLFHLSISLATVLICMTYLQFQRNWTNVGSIWKSLVVPIVFSSELLKVLLARYYSHSDDNSLTQKQRQKRASFFSIREICGGLLLQFLCTVLYAFICIILGAPVLQNYEQTFVLALLLTLETTTPTVLLLGGGGALQVCFCEKPDFITKSENTALELFKYNAIGAIMGAWAGSVVAPLDWDRDWQTYPIPNVVGALLGCALGNIYACSRILYATANVFLNIKRY</sequence>
<gene>
    <name evidence="9" type="primary">SPCC1450.15</name>
    <name evidence="9" type="ORF">c0_g1_i1</name>
</gene>
<evidence type="ECO:0000313" key="9">
    <source>
        <dbReference type="EMBL" id="JAI38539.1"/>
    </source>
</evidence>